<name>A0A371ED30_MUCPR</name>
<comment type="caution">
    <text evidence="1">The sequence shown here is derived from an EMBL/GenBank/DDBJ whole genome shotgun (WGS) entry which is preliminary data.</text>
</comment>
<organism evidence="1 2">
    <name type="scientific">Mucuna pruriens</name>
    <name type="common">Velvet bean</name>
    <name type="synonym">Dolichos pruriens</name>
    <dbReference type="NCBI Taxonomy" id="157652"/>
    <lineage>
        <taxon>Eukaryota</taxon>
        <taxon>Viridiplantae</taxon>
        <taxon>Streptophyta</taxon>
        <taxon>Embryophyta</taxon>
        <taxon>Tracheophyta</taxon>
        <taxon>Spermatophyta</taxon>
        <taxon>Magnoliopsida</taxon>
        <taxon>eudicotyledons</taxon>
        <taxon>Gunneridae</taxon>
        <taxon>Pentapetalae</taxon>
        <taxon>rosids</taxon>
        <taxon>fabids</taxon>
        <taxon>Fabales</taxon>
        <taxon>Fabaceae</taxon>
        <taxon>Papilionoideae</taxon>
        <taxon>50 kb inversion clade</taxon>
        <taxon>NPAAA clade</taxon>
        <taxon>indigoferoid/millettioid clade</taxon>
        <taxon>Phaseoleae</taxon>
        <taxon>Mucuna</taxon>
    </lineage>
</organism>
<feature type="non-terminal residue" evidence="1">
    <location>
        <position position="74"/>
    </location>
</feature>
<evidence type="ECO:0000313" key="1">
    <source>
        <dbReference type="EMBL" id="RDX63933.1"/>
    </source>
</evidence>
<proteinExistence type="predicted"/>
<dbReference type="EMBL" id="QJKJ01014641">
    <property type="protein sequence ID" value="RDX63933.1"/>
    <property type="molecule type" value="Genomic_DNA"/>
</dbReference>
<keyword evidence="2" id="KW-1185">Reference proteome</keyword>
<accession>A0A371ED30</accession>
<protein>
    <submittedName>
        <fullName evidence="1">Uncharacterized protein</fullName>
    </submittedName>
</protein>
<feature type="non-terminal residue" evidence="1">
    <location>
        <position position="1"/>
    </location>
</feature>
<gene>
    <name evidence="1" type="ORF">CR513_57577</name>
</gene>
<dbReference type="Proteomes" id="UP000257109">
    <property type="component" value="Unassembled WGS sequence"/>
</dbReference>
<evidence type="ECO:0000313" key="2">
    <source>
        <dbReference type="Proteomes" id="UP000257109"/>
    </source>
</evidence>
<dbReference type="AlphaFoldDB" id="A0A371ED30"/>
<reference evidence="1" key="1">
    <citation type="submission" date="2018-05" db="EMBL/GenBank/DDBJ databases">
        <title>Draft genome of Mucuna pruriens seed.</title>
        <authorList>
            <person name="Nnadi N.E."/>
            <person name="Vos R."/>
            <person name="Hasami M.H."/>
            <person name="Devisetty U.K."/>
            <person name="Aguiy J.C."/>
        </authorList>
    </citation>
    <scope>NUCLEOTIDE SEQUENCE [LARGE SCALE GENOMIC DNA]</scope>
    <source>
        <strain evidence="1">JCA_2017</strain>
    </source>
</reference>
<sequence length="74" mass="8519">ILLEEGEEHSTTPTVNKDLVVRRSSRISQLPLHLKDYELFQDSLVNSKGELVHFAFIIEAKPVEFDKKLLRRSG</sequence>